<dbReference type="PANTHER" id="PTHR23159">
    <property type="entry name" value="CENTROSOMAL PROTEIN 2"/>
    <property type="match status" value="1"/>
</dbReference>
<feature type="compositionally biased region" description="Basic and acidic residues" evidence="1">
    <location>
        <begin position="284"/>
        <end position="300"/>
    </location>
</feature>
<feature type="compositionally biased region" description="Low complexity" evidence="1">
    <location>
        <begin position="329"/>
        <end position="341"/>
    </location>
</feature>
<feature type="region of interest" description="Disordered" evidence="1">
    <location>
        <begin position="977"/>
        <end position="997"/>
    </location>
</feature>
<organism evidence="2 3">
    <name type="scientific">Mya arenaria</name>
    <name type="common">Soft-shell clam</name>
    <dbReference type="NCBI Taxonomy" id="6604"/>
    <lineage>
        <taxon>Eukaryota</taxon>
        <taxon>Metazoa</taxon>
        <taxon>Spiralia</taxon>
        <taxon>Lophotrochozoa</taxon>
        <taxon>Mollusca</taxon>
        <taxon>Bivalvia</taxon>
        <taxon>Autobranchia</taxon>
        <taxon>Heteroconchia</taxon>
        <taxon>Euheterodonta</taxon>
        <taxon>Imparidentia</taxon>
        <taxon>Neoheterodontei</taxon>
        <taxon>Myida</taxon>
        <taxon>Myoidea</taxon>
        <taxon>Myidae</taxon>
        <taxon>Mya</taxon>
    </lineage>
</organism>
<dbReference type="SUPFAM" id="SSF47576">
    <property type="entry name" value="Calponin-homology domain, CH-domain"/>
    <property type="match status" value="1"/>
</dbReference>
<feature type="region of interest" description="Disordered" evidence="1">
    <location>
        <begin position="281"/>
        <end position="375"/>
    </location>
</feature>
<sequence length="1556" mass="175906">MDQLCCLSFYKNDLVGKKKTTESGNESGKLPATSLQDHMILCLPCYAGNTETLNTDQVGKKNLLLVYLSWANSVLSGRGGGLSCPKVGTIQEGKVICQLIDTLCPDVDLQEKAEQGGTPTPQNYLRTALDHMRNWKKWLQNILDGDIKSILDVLWLIILNYSVHSIGSSPYQRSVGIGKKLLLDWCQRELNEEFDPQSTLSYNLCTGDWFLKLLARNSDCPLNDNLEREQNLRTQLGAIEANPADITEGTVDEHTLMIYISLLRLKIGDTVDCLKSPSDISFHSSEKSQLDESVDSKPKDVPAIILSQVSEERTRSPDDSLPVLEPVQSSPKTGSSNSSPTHSPPRKRSPETDPETSDWMSQSSGSPISSFHDRIHEPHTPEVSLEADYLIKETISKQVEEAFRPRPEGMQNPDSPSSHGSRIPVRVKDDEPQRLNGSPSRLEGEMNKEQSVSSRKITIKVQRPRSPNSIMAEARARQEQERERKKREKGEQEKLRERERDEPVMTGSASEGGDISESGIRPRHTFDTEPVKSDEEDLVRPKPNVPIFSQINGDGVPVFVMPGKKHDMELLLEALRHARTEASVNDQLIQSGPSDDPEFRKVVDKNIEQLEAQLAAVKAQSKELFDEDAVSHKEESRGRTMRKESPPSRRSAGRSPPRGILDVMANQNIEHEETSPKVVDEDRERSSPHGILRNRLRSPTDHNGLDMDGEQDADKRLIKFLTNEIENMKLKMAVLEQKSDRKERAQSPFSVGPRVSSGLPDRERDRSPAQISSRARARMSEYGEGYSPVRRPRSTDLIGEMRSRSPRFDSPPRTSSRSPTRSPVSMFRSRTPDFNARERSRALSPSARVLSLQDLSTSINDDIDGNLTFSPASGARPVNLGYSSPIRKVNDEIWGYGQTDEEYYADTAKYEEWKKLISREACTDEDNLELKQALASALVELNIVQAKLKNANSDIKNKMAKTNDVLNDCRAQISKSQAENADLRSQIEREKSKAESQDLRIREMEKNLHEAKTTQDDKSLELEESVITLKGIVDLDKSQMSHLEDDNDKLRKRISEFQRENIKLREISSYALKDFNELKIYNDKAQTTIKDLRSCLEDARTERAQLVAEVKKLKEQDTNHKINSIVNGYTEKGLYEAAEKDHMVERSRSRSVSPSPARFAQRSSSPVMSRSITPMRSFSPVRIAEPSYPTYTPMSRSQTPTPSSCSYDDVLPGFKDGHEIYPHRRTLSYVKKFGSTNDVSSSQVDLDDPELQEFLKPRAKFGYDLDNDNQLAEESGHFAKRKLLYSPYMDKDFKPKSQQNGYVIEMDKPLPESKHPYQHTSQQRLSLEEEIESKKFMMALDSAVKQTPAQLAQQRFLQELDHSATDEQPSPDRWRSPSRGILKNTKSAHNMSIKENMPLRSVESRSYSPSVRTGKSYSPDRTPRSFTPNTRSYTSQSPVSRSYGSPTAHSAQSRSFSPATDRNRSQSPRNVGQRSFSPGSRSYSPNDNYRGNTIRDSGYSTPTSSNNRYRVNNRPRTPTRQNEGKKPTGLLSDEERRYADLLIEKYTRQHIINLPP</sequence>
<proteinExistence type="predicted"/>
<dbReference type="PANTHER" id="PTHR23159:SF31">
    <property type="entry name" value="CENTROSOME-ASSOCIATED PROTEIN CEP250 ISOFORM X1"/>
    <property type="match status" value="1"/>
</dbReference>
<feature type="region of interest" description="Disordered" evidence="1">
    <location>
        <begin position="1362"/>
        <end position="1533"/>
    </location>
</feature>
<protein>
    <submittedName>
        <fullName evidence="2">Uncharacterized protein</fullName>
    </submittedName>
</protein>
<feature type="region of interest" description="Disordered" evidence="1">
    <location>
        <begin position="737"/>
        <end position="840"/>
    </location>
</feature>
<evidence type="ECO:0000313" key="2">
    <source>
        <dbReference type="EMBL" id="WAQ96180.1"/>
    </source>
</evidence>
<evidence type="ECO:0000256" key="1">
    <source>
        <dbReference type="SAM" id="MobiDB-lite"/>
    </source>
</evidence>
<keyword evidence="3" id="KW-1185">Reference proteome</keyword>
<dbReference type="Proteomes" id="UP001164746">
    <property type="component" value="Chromosome 2"/>
</dbReference>
<accession>A0ABY7DHJ5</accession>
<feature type="compositionally biased region" description="Basic and acidic residues" evidence="1">
    <location>
        <begin position="524"/>
        <end position="533"/>
    </location>
</feature>
<feature type="compositionally biased region" description="Polar residues" evidence="1">
    <location>
        <begin position="1404"/>
        <end position="1416"/>
    </location>
</feature>
<evidence type="ECO:0000313" key="3">
    <source>
        <dbReference type="Proteomes" id="UP001164746"/>
    </source>
</evidence>
<feature type="compositionally biased region" description="Basic and acidic residues" evidence="1">
    <location>
        <begin position="620"/>
        <end position="647"/>
    </location>
</feature>
<feature type="region of interest" description="Disordered" evidence="1">
    <location>
        <begin position="398"/>
        <end position="554"/>
    </location>
</feature>
<dbReference type="EMBL" id="CP111013">
    <property type="protein sequence ID" value="WAQ96180.1"/>
    <property type="molecule type" value="Genomic_DNA"/>
</dbReference>
<feature type="compositionally biased region" description="Basic and acidic residues" evidence="1">
    <location>
        <begin position="398"/>
        <end position="407"/>
    </location>
</feature>
<name>A0ABY7DHJ5_MYAAR</name>
<feature type="compositionally biased region" description="Basic and acidic residues" evidence="1">
    <location>
        <begin position="669"/>
        <end position="687"/>
    </location>
</feature>
<feature type="compositionally biased region" description="Low complexity" evidence="1">
    <location>
        <begin position="811"/>
        <end position="825"/>
    </location>
</feature>
<feature type="region of interest" description="Disordered" evidence="1">
    <location>
        <begin position="620"/>
        <end position="710"/>
    </location>
</feature>
<feature type="region of interest" description="Disordered" evidence="1">
    <location>
        <begin position="1140"/>
        <end position="1172"/>
    </location>
</feature>
<feature type="compositionally biased region" description="Polar residues" evidence="1">
    <location>
        <begin position="1424"/>
        <end position="1521"/>
    </location>
</feature>
<feature type="compositionally biased region" description="Basic and acidic residues" evidence="1">
    <location>
        <begin position="981"/>
        <end position="997"/>
    </location>
</feature>
<feature type="compositionally biased region" description="Basic and acidic residues" evidence="1">
    <location>
        <begin position="1362"/>
        <end position="1375"/>
    </location>
</feature>
<reference evidence="2" key="1">
    <citation type="submission" date="2022-11" db="EMBL/GenBank/DDBJ databases">
        <title>Centuries of genome instability and evolution in soft-shell clam transmissible cancer (bioRxiv).</title>
        <authorList>
            <person name="Hart S.F.M."/>
            <person name="Yonemitsu M.A."/>
            <person name="Giersch R.M."/>
            <person name="Beal B.F."/>
            <person name="Arriagada G."/>
            <person name="Davis B.W."/>
            <person name="Ostrander E.A."/>
            <person name="Goff S.P."/>
            <person name="Metzger M.J."/>
        </authorList>
    </citation>
    <scope>NUCLEOTIDE SEQUENCE</scope>
    <source>
        <strain evidence="2">MELC-2E11</strain>
        <tissue evidence="2">Siphon/mantle</tissue>
    </source>
</reference>
<feature type="compositionally biased region" description="Polar residues" evidence="1">
    <location>
        <begin position="358"/>
        <end position="369"/>
    </location>
</feature>
<gene>
    <name evidence="2" type="ORF">MAR_028870</name>
</gene>
<dbReference type="InterPro" id="IPR036872">
    <property type="entry name" value="CH_dom_sf"/>
</dbReference>
<feature type="compositionally biased region" description="Polar residues" evidence="1">
    <location>
        <begin position="1161"/>
        <end position="1172"/>
    </location>
</feature>
<feature type="compositionally biased region" description="Low complexity" evidence="1">
    <location>
        <begin position="648"/>
        <end position="659"/>
    </location>
</feature>
<feature type="compositionally biased region" description="Basic and acidic residues" evidence="1">
    <location>
        <begin position="474"/>
        <end position="503"/>
    </location>
</feature>